<dbReference type="SUPFAM" id="SSF56954">
    <property type="entry name" value="Outer membrane efflux proteins (OEP)"/>
    <property type="match status" value="1"/>
</dbReference>
<sequence>MSFANRRTRKTKYVVSILGCLLVCSVACAADNPAPSGSAPAAPAASSIVDDFHRLIANHQLTELRTTYNSSYGASLLFQPDVLNYYVALFHGKDFWRVIRTDSYDEAENIYHTFVSQTEELAKVDIDTLRLQANKQYTDHLVQMNQQRLQNLERDAEYQRQQTQQVAAQQQQAAQQSTSLTADLHASNNELDTVRERIRALEEQESNPTLTLPRQEAPAPATAPANSLGSAPAAQTASNP</sequence>
<keyword evidence="2" id="KW-0732">Signal</keyword>
<dbReference type="EMBL" id="JADIKF010000033">
    <property type="protein sequence ID" value="MBM7128445.1"/>
    <property type="molecule type" value="Genomic_DNA"/>
</dbReference>
<feature type="region of interest" description="Disordered" evidence="1">
    <location>
        <begin position="156"/>
        <end position="240"/>
    </location>
</feature>
<keyword evidence="4" id="KW-1185">Reference proteome</keyword>
<comment type="caution">
    <text evidence="3">The sequence shown here is derived from an EMBL/GenBank/DDBJ whole genome shotgun (WGS) entry which is preliminary data.</text>
</comment>
<gene>
    <name evidence="3" type="ORF">ISS99_02830</name>
</gene>
<feature type="compositionally biased region" description="Polar residues" evidence="1">
    <location>
        <begin position="177"/>
        <end position="191"/>
    </location>
</feature>
<evidence type="ECO:0000256" key="2">
    <source>
        <dbReference type="SAM" id="SignalP"/>
    </source>
</evidence>
<evidence type="ECO:0000313" key="4">
    <source>
        <dbReference type="Proteomes" id="UP001430193"/>
    </source>
</evidence>
<dbReference type="InterPro" id="IPR021350">
    <property type="entry name" value="DUF2968"/>
</dbReference>
<feature type="compositionally biased region" description="Polar residues" evidence="1">
    <location>
        <begin position="224"/>
        <end position="240"/>
    </location>
</feature>
<evidence type="ECO:0000313" key="3">
    <source>
        <dbReference type="EMBL" id="MBM7128445.1"/>
    </source>
</evidence>
<dbReference type="Proteomes" id="UP001430193">
    <property type="component" value="Unassembled WGS sequence"/>
</dbReference>
<feature type="compositionally biased region" description="Low complexity" evidence="1">
    <location>
        <begin position="159"/>
        <end position="176"/>
    </location>
</feature>
<feature type="compositionally biased region" description="Basic and acidic residues" evidence="1">
    <location>
        <begin position="192"/>
        <end position="202"/>
    </location>
</feature>
<protein>
    <submittedName>
        <fullName evidence="3">DUF2968 domain-containing protein</fullName>
    </submittedName>
</protein>
<dbReference type="Pfam" id="PF11180">
    <property type="entry name" value="DUF2968"/>
    <property type="match status" value="1"/>
</dbReference>
<feature type="chain" id="PRO_5046896946" evidence="2">
    <location>
        <begin position="30"/>
        <end position="240"/>
    </location>
</feature>
<name>A0ABS2KB88_9GAMM</name>
<reference evidence="3" key="1">
    <citation type="submission" date="2020-10" db="EMBL/GenBank/DDBJ databases">
        <title>Phylogeny of dyella-like bacteria.</title>
        <authorList>
            <person name="Fu J."/>
        </authorList>
    </citation>
    <scope>NUCLEOTIDE SEQUENCE</scope>
    <source>
        <strain evidence="3">DHON07</strain>
    </source>
</reference>
<accession>A0ABS2KB88</accession>
<dbReference type="RefSeq" id="WP_204630062.1">
    <property type="nucleotide sequence ID" value="NZ_BSOC01000009.1"/>
</dbReference>
<organism evidence="3 4">
    <name type="scientific">Dyella mobilis</name>
    <dbReference type="NCBI Taxonomy" id="1849582"/>
    <lineage>
        <taxon>Bacteria</taxon>
        <taxon>Pseudomonadati</taxon>
        <taxon>Pseudomonadota</taxon>
        <taxon>Gammaproteobacteria</taxon>
        <taxon>Lysobacterales</taxon>
        <taxon>Rhodanobacteraceae</taxon>
        <taxon>Dyella</taxon>
    </lineage>
</organism>
<feature type="signal peptide" evidence="2">
    <location>
        <begin position="1"/>
        <end position="29"/>
    </location>
</feature>
<evidence type="ECO:0000256" key="1">
    <source>
        <dbReference type="SAM" id="MobiDB-lite"/>
    </source>
</evidence>
<proteinExistence type="predicted"/>